<accession>A0AB74ETN1</accession>
<sequence>METGLPPNGPPVQVGKIRVCAGKFK</sequence>
<organism evidence="1 2">
    <name type="scientific">Neisseria gonorrhoeae</name>
    <dbReference type="NCBI Taxonomy" id="485"/>
    <lineage>
        <taxon>Bacteria</taxon>
        <taxon>Pseudomonadati</taxon>
        <taxon>Pseudomonadota</taxon>
        <taxon>Betaproteobacteria</taxon>
        <taxon>Neisseriales</taxon>
        <taxon>Neisseriaceae</taxon>
        <taxon>Neisseria</taxon>
    </lineage>
</organism>
<dbReference type="Proteomes" id="UP000182484">
    <property type="component" value="Unassembled WGS sequence"/>
</dbReference>
<dbReference type="AlphaFoldDB" id="A0AB74ETN1"/>
<protein>
    <submittedName>
        <fullName evidence="1">Uncharacterized protein</fullName>
    </submittedName>
</protein>
<name>A0AB74ETN1_NEIGO</name>
<dbReference type="EMBL" id="FMTB01000023">
    <property type="protein sequence ID" value="SCW13522.1"/>
    <property type="molecule type" value="Genomic_DNA"/>
</dbReference>
<reference evidence="1 2" key="1">
    <citation type="submission" date="2016-09" db="EMBL/GenBank/DDBJ databases">
        <authorList>
            <person name="Kumanski S."/>
            <person name="Beatrice B."/>
        </authorList>
    </citation>
    <scope>NUCLEOTIDE SEQUENCE [LARGE SCALE GENOMIC DNA]</scope>
    <source>
        <strain evidence="1">Mankind</strain>
    </source>
</reference>
<evidence type="ECO:0000313" key="2">
    <source>
        <dbReference type="Proteomes" id="UP000182484"/>
    </source>
</evidence>
<gene>
    <name evidence="1" type="ORF">ESCNG_30143</name>
</gene>
<proteinExistence type="predicted"/>
<evidence type="ECO:0000313" key="1">
    <source>
        <dbReference type="EMBL" id="SCW13522.1"/>
    </source>
</evidence>
<comment type="caution">
    <text evidence="1">The sequence shown here is derived from an EMBL/GenBank/DDBJ whole genome shotgun (WGS) entry which is preliminary data.</text>
</comment>